<organism evidence="3 4">
    <name type="scientific">Daedalea quercina L-15889</name>
    <dbReference type="NCBI Taxonomy" id="1314783"/>
    <lineage>
        <taxon>Eukaryota</taxon>
        <taxon>Fungi</taxon>
        <taxon>Dikarya</taxon>
        <taxon>Basidiomycota</taxon>
        <taxon>Agaricomycotina</taxon>
        <taxon>Agaricomycetes</taxon>
        <taxon>Polyporales</taxon>
        <taxon>Fomitopsis</taxon>
    </lineage>
</organism>
<evidence type="ECO:0000313" key="3">
    <source>
        <dbReference type="EMBL" id="KZT74244.1"/>
    </source>
</evidence>
<keyword evidence="4" id="KW-1185">Reference proteome</keyword>
<evidence type="ECO:0000256" key="1">
    <source>
        <dbReference type="ARBA" id="ARBA00009199"/>
    </source>
</evidence>
<dbReference type="Proteomes" id="UP000076727">
    <property type="component" value="Unassembled WGS sequence"/>
</dbReference>
<comment type="similarity">
    <text evidence="1">Belongs to the amidase family.</text>
</comment>
<protein>
    <submittedName>
        <fullName evidence="3">Uncharacterized protein</fullName>
    </submittedName>
</protein>
<accession>A0A165U147</accession>
<dbReference type="AlphaFoldDB" id="A0A165U147"/>
<name>A0A165U147_9APHY</name>
<dbReference type="OrthoDB" id="6428749at2759"/>
<dbReference type="STRING" id="1314783.A0A165U147"/>
<dbReference type="Gene3D" id="3.90.1300.10">
    <property type="entry name" value="Amidase signature (AS) domain"/>
    <property type="match status" value="1"/>
</dbReference>
<proteinExistence type="inferred from homology"/>
<evidence type="ECO:0000313" key="4">
    <source>
        <dbReference type="Proteomes" id="UP000076727"/>
    </source>
</evidence>
<dbReference type="SUPFAM" id="SSF75304">
    <property type="entry name" value="Amidase signature (AS) enzymes"/>
    <property type="match status" value="1"/>
</dbReference>
<gene>
    <name evidence="3" type="ORF">DAEQUDRAFT_754164</name>
</gene>
<dbReference type="EMBL" id="KV429034">
    <property type="protein sequence ID" value="KZT74244.1"/>
    <property type="molecule type" value="Genomic_DNA"/>
</dbReference>
<reference evidence="3 4" key="1">
    <citation type="journal article" date="2016" name="Mol. Biol. Evol.">
        <title>Comparative Genomics of Early-Diverging Mushroom-Forming Fungi Provides Insights into the Origins of Lignocellulose Decay Capabilities.</title>
        <authorList>
            <person name="Nagy L.G."/>
            <person name="Riley R."/>
            <person name="Tritt A."/>
            <person name="Adam C."/>
            <person name="Daum C."/>
            <person name="Floudas D."/>
            <person name="Sun H."/>
            <person name="Yadav J.S."/>
            <person name="Pangilinan J."/>
            <person name="Larsson K.H."/>
            <person name="Matsuura K."/>
            <person name="Barry K."/>
            <person name="Labutti K."/>
            <person name="Kuo R."/>
            <person name="Ohm R.A."/>
            <person name="Bhattacharya S.S."/>
            <person name="Shirouzu T."/>
            <person name="Yoshinaga Y."/>
            <person name="Martin F.M."/>
            <person name="Grigoriev I.V."/>
            <person name="Hibbett D.S."/>
        </authorList>
    </citation>
    <scope>NUCLEOTIDE SEQUENCE [LARGE SCALE GENOMIC DNA]</scope>
    <source>
        <strain evidence="3 4">L-15889</strain>
    </source>
</reference>
<evidence type="ECO:0000256" key="2">
    <source>
        <dbReference type="SAM" id="MobiDB-lite"/>
    </source>
</evidence>
<sequence length="386" mass="42842">MPGPPIRAWRSSEVNSEGAQPKTASKPVGLLRDGSILIKNCINIEGHDTPSVSSWIGKIVGREDVALVVILRGAGAVFYCMTNMLRTIIDLKTDSYMAHAQRVQHGPRAWRLVRWRELARRDEGLQLRRRQCIPLSPHVDLLPISLSADIGGGAEGVVFIAGPIVRSAHDVKLFMKAIMSAQPWLDDKAYRAVNPAAYRWDEEAARGICDEWRNLQPPWRSRRLSAPPPSDRRRLYIVLFPPHAIVVVYATRHVKLIEAEPQTFAAAWDTFNSTLKMNESRSNFSEGIVFGFFQSSSLAPTTLISKFLGIACVIASLFSIICSKANTVYLPRASDAWGGLAWVDETTYHEEDTVTSPVVAFSTNTAESEGFHNSTPQVGALWQPDH</sequence>
<dbReference type="PANTHER" id="PTHR46072">
    <property type="entry name" value="AMIDASE-RELATED-RELATED"/>
    <property type="match status" value="1"/>
</dbReference>
<dbReference type="InterPro" id="IPR036928">
    <property type="entry name" value="AS_sf"/>
</dbReference>
<feature type="region of interest" description="Disordered" evidence="2">
    <location>
        <begin position="1"/>
        <end position="27"/>
    </location>
</feature>